<dbReference type="Proteomes" id="UP001081071">
    <property type="component" value="Unassembled WGS sequence"/>
</dbReference>
<dbReference type="SUPFAM" id="SSF46894">
    <property type="entry name" value="C-terminal effector domain of the bipartite response regulators"/>
    <property type="match status" value="1"/>
</dbReference>
<keyword evidence="9" id="KW-1185">Reference proteome</keyword>
<feature type="domain" description="HTH luxR-type" evidence="6">
    <location>
        <begin position="147"/>
        <end position="212"/>
    </location>
</feature>
<evidence type="ECO:0000256" key="1">
    <source>
        <dbReference type="ARBA" id="ARBA00022553"/>
    </source>
</evidence>
<evidence type="ECO:0000259" key="7">
    <source>
        <dbReference type="PROSITE" id="PS50110"/>
    </source>
</evidence>
<dbReference type="CDD" id="cd17535">
    <property type="entry name" value="REC_NarL-like"/>
    <property type="match status" value="1"/>
</dbReference>
<evidence type="ECO:0000256" key="3">
    <source>
        <dbReference type="ARBA" id="ARBA00023125"/>
    </source>
</evidence>
<dbReference type="PANTHER" id="PTHR43214">
    <property type="entry name" value="TWO-COMPONENT RESPONSE REGULATOR"/>
    <property type="match status" value="1"/>
</dbReference>
<dbReference type="Pfam" id="PF00072">
    <property type="entry name" value="Response_reg"/>
    <property type="match status" value="1"/>
</dbReference>
<keyword evidence="1 5" id="KW-0597">Phosphoprotein</keyword>
<dbReference type="InterPro" id="IPR001789">
    <property type="entry name" value="Sig_transdc_resp-reg_receiver"/>
</dbReference>
<dbReference type="RefSeq" id="WP_269605301.1">
    <property type="nucleotide sequence ID" value="NZ_JAPWIJ010000005.1"/>
</dbReference>
<keyword evidence="3" id="KW-0238">DNA-binding</keyword>
<reference evidence="8" key="1">
    <citation type="submission" date="2022-12" db="EMBL/GenBank/DDBJ databases">
        <authorList>
            <person name="Krivoruchko A.V."/>
            <person name="Elkin A."/>
        </authorList>
    </citation>
    <scope>NUCLEOTIDE SEQUENCE</scope>
    <source>
        <strain evidence="8">IEGM 1391</strain>
    </source>
</reference>
<dbReference type="SMART" id="SM00421">
    <property type="entry name" value="HTH_LUXR"/>
    <property type="match status" value="1"/>
</dbReference>
<keyword evidence="4" id="KW-0804">Transcription</keyword>
<accession>A0ABT4MFG5</accession>
<dbReference type="PANTHER" id="PTHR43214:SF24">
    <property type="entry name" value="TRANSCRIPTIONAL REGULATORY PROTEIN NARL-RELATED"/>
    <property type="match status" value="1"/>
</dbReference>
<sequence>MSMRIVIADDQASVREALATMLDLIEDITVVATAADGASAVTEVTAAMSADHLDVVLMDLRMPGTDGIEATRILKGLFPDLPVVVLTTFSDERSILDALGAGARGYLTKDAGRVEIAAALRAAAAGQAVLNPEVQARLLGAIEAPRAQQIPAGLTPREVDVLRAIAAGLSNREIAQQMFVSEATVKTHINHLFAKAQLRDRAQAVHFAFTHGLAG</sequence>
<comment type="caution">
    <text evidence="8">The sequence shown here is derived from an EMBL/GenBank/DDBJ whole genome shotgun (WGS) entry which is preliminary data.</text>
</comment>
<dbReference type="InterPro" id="IPR016032">
    <property type="entry name" value="Sig_transdc_resp-reg_C-effctor"/>
</dbReference>
<name>A0ABT4MFG5_9NOCA</name>
<dbReference type="PROSITE" id="PS50110">
    <property type="entry name" value="RESPONSE_REGULATORY"/>
    <property type="match status" value="1"/>
</dbReference>
<dbReference type="Gene3D" id="3.40.50.2300">
    <property type="match status" value="1"/>
</dbReference>
<organism evidence="8 9">
    <name type="scientific">Rhodococcus ruber</name>
    <dbReference type="NCBI Taxonomy" id="1830"/>
    <lineage>
        <taxon>Bacteria</taxon>
        <taxon>Bacillati</taxon>
        <taxon>Actinomycetota</taxon>
        <taxon>Actinomycetes</taxon>
        <taxon>Mycobacteriales</taxon>
        <taxon>Nocardiaceae</taxon>
        <taxon>Rhodococcus</taxon>
    </lineage>
</organism>
<dbReference type="InterPro" id="IPR011006">
    <property type="entry name" value="CheY-like_superfamily"/>
</dbReference>
<proteinExistence type="predicted"/>
<feature type="domain" description="Response regulatory" evidence="7">
    <location>
        <begin position="4"/>
        <end position="124"/>
    </location>
</feature>
<dbReference type="PROSITE" id="PS50043">
    <property type="entry name" value="HTH_LUXR_2"/>
    <property type="match status" value="1"/>
</dbReference>
<evidence type="ECO:0000313" key="9">
    <source>
        <dbReference type="Proteomes" id="UP001081071"/>
    </source>
</evidence>
<evidence type="ECO:0000259" key="6">
    <source>
        <dbReference type="PROSITE" id="PS50043"/>
    </source>
</evidence>
<dbReference type="Pfam" id="PF00196">
    <property type="entry name" value="GerE"/>
    <property type="match status" value="1"/>
</dbReference>
<dbReference type="SUPFAM" id="SSF52172">
    <property type="entry name" value="CheY-like"/>
    <property type="match status" value="1"/>
</dbReference>
<dbReference type="InterPro" id="IPR058245">
    <property type="entry name" value="NreC/VraR/RcsB-like_REC"/>
</dbReference>
<feature type="modified residue" description="4-aspartylphosphate" evidence="5">
    <location>
        <position position="59"/>
    </location>
</feature>
<gene>
    <name evidence="8" type="ORF">O4220_14530</name>
</gene>
<protein>
    <submittedName>
        <fullName evidence="8">Response regulator transcription factor</fullName>
    </submittedName>
</protein>
<dbReference type="PRINTS" id="PR00038">
    <property type="entry name" value="HTHLUXR"/>
</dbReference>
<dbReference type="CDD" id="cd06170">
    <property type="entry name" value="LuxR_C_like"/>
    <property type="match status" value="1"/>
</dbReference>
<dbReference type="PROSITE" id="PS00622">
    <property type="entry name" value="HTH_LUXR_1"/>
    <property type="match status" value="1"/>
</dbReference>
<evidence type="ECO:0000256" key="4">
    <source>
        <dbReference type="ARBA" id="ARBA00023163"/>
    </source>
</evidence>
<evidence type="ECO:0000256" key="2">
    <source>
        <dbReference type="ARBA" id="ARBA00023015"/>
    </source>
</evidence>
<evidence type="ECO:0000256" key="5">
    <source>
        <dbReference type="PROSITE-ProRule" id="PRU00169"/>
    </source>
</evidence>
<keyword evidence="2" id="KW-0805">Transcription regulation</keyword>
<dbReference type="InterPro" id="IPR000792">
    <property type="entry name" value="Tscrpt_reg_LuxR_C"/>
</dbReference>
<evidence type="ECO:0000313" key="8">
    <source>
        <dbReference type="EMBL" id="MCZ4519733.1"/>
    </source>
</evidence>
<dbReference type="EMBL" id="JAPWIJ010000005">
    <property type="protein sequence ID" value="MCZ4519733.1"/>
    <property type="molecule type" value="Genomic_DNA"/>
</dbReference>
<dbReference type="InterPro" id="IPR039420">
    <property type="entry name" value="WalR-like"/>
</dbReference>
<dbReference type="SMART" id="SM00448">
    <property type="entry name" value="REC"/>
    <property type="match status" value="1"/>
</dbReference>